<dbReference type="NCBIfam" id="TIGR03083">
    <property type="entry name" value="maleylpyruvate isomerase family mycothiol-dependent enzyme"/>
    <property type="match status" value="1"/>
</dbReference>
<organism evidence="2">
    <name type="scientific">freshwater metagenome</name>
    <dbReference type="NCBI Taxonomy" id="449393"/>
    <lineage>
        <taxon>unclassified sequences</taxon>
        <taxon>metagenomes</taxon>
        <taxon>ecological metagenomes</taxon>
    </lineage>
</organism>
<protein>
    <submittedName>
        <fullName evidence="2">Unannotated protein</fullName>
    </submittedName>
</protein>
<dbReference type="AlphaFoldDB" id="A0A6J6CWH1"/>
<reference evidence="2" key="1">
    <citation type="submission" date="2020-05" db="EMBL/GenBank/DDBJ databases">
        <authorList>
            <person name="Chiriac C."/>
            <person name="Salcher M."/>
            <person name="Ghai R."/>
            <person name="Kavagutti S V."/>
        </authorList>
    </citation>
    <scope>NUCLEOTIDE SEQUENCE</scope>
</reference>
<dbReference type="Pfam" id="PF11716">
    <property type="entry name" value="MDMPI_N"/>
    <property type="match status" value="1"/>
</dbReference>
<evidence type="ECO:0000313" key="2">
    <source>
        <dbReference type="EMBL" id="CAB4555852.1"/>
    </source>
</evidence>
<dbReference type="EMBL" id="CAEZTI010000004">
    <property type="protein sequence ID" value="CAB4555852.1"/>
    <property type="molecule type" value="Genomic_DNA"/>
</dbReference>
<evidence type="ECO:0000259" key="1">
    <source>
        <dbReference type="Pfam" id="PF11716"/>
    </source>
</evidence>
<dbReference type="SUPFAM" id="SSF109854">
    <property type="entry name" value="DinB/YfiT-like putative metalloenzymes"/>
    <property type="match status" value="1"/>
</dbReference>
<dbReference type="InterPro" id="IPR034660">
    <property type="entry name" value="DinB/YfiT-like"/>
</dbReference>
<dbReference type="InterPro" id="IPR024344">
    <property type="entry name" value="MDMPI_metal-binding"/>
</dbReference>
<dbReference type="Gene3D" id="1.20.120.450">
    <property type="entry name" value="dinb family like domain"/>
    <property type="match status" value="1"/>
</dbReference>
<name>A0A6J6CWH1_9ZZZZ</name>
<dbReference type="InterPro" id="IPR017517">
    <property type="entry name" value="Maleyloyr_isom"/>
</dbReference>
<dbReference type="GO" id="GO:0046872">
    <property type="term" value="F:metal ion binding"/>
    <property type="evidence" value="ECO:0007669"/>
    <property type="project" value="InterPro"/>
</dbReference>
<proteinExistence type="predicted"/>
<gene>
    <name evidence="2" type="ORF">UFOPK1619_00052</name>
</gene>
<sequence length="221" mass="24844">MPTPLDAKQLDACIEGLAATHQRLLGIVDEMDAFAFLEPCALPGWSRGTLLGHLTRNALSFVHLMECSSRGEVGDQYPGGTDARQRGIDEASQWEPAQHVKELRSAIYALEGAWARATFEMWNHTGRSASGTIVAMHELPFLRWRECLVHLVDLNIGYTYEEWPDLYVRRELDRQKMAWAASHPMGLTQLPADAMKLNEKLRLAWLLQRIDVEGLPKGPGL</sequence>
<accession>A0A6J6CWH1</accession>
<feature type="domain" description="Mycothiol-dependent maleylpyruvate isomerase metal-binding" evidence="1">
    <location>
        <begin position="17"/>
        <end position="154"/>
    </location>
</feature>